<dbReference type="PANTHER" id="PTHR48050:SF13">
    <property type="entry name" value="STEROL 3-BETA-GLUCOSYLTRANSFERASE UGT80A2"/>
    <property type="match status" value="1"/>
</dbReference>
<dbReference type="GO" id="GO:0016758">
    <property type="term" value="F:hexosyltransferase activity"/>
    <property type="evidence" value="ECO:0007669"/>
    <property type="project" value="InterPro"/>
</dbReference>
<organism evidence="3 4">
    <name type="scientific">Paenibacillus roseus</name>
    <dbReference type="NCBI Taxonomy" id="2798579"/>
    <lineage>
        <taxon>Bacteria</taxon>
        <taxon>Bacillati</taxon>
        <taxon>Bacillota</taxon>
        <taxon>Bacilli</taxon>
        <taxon>Bacillales</taxon>
        <taxon>Paenibacillaceae</taxon>
        <taxon>Paenibacillus</taxon>
    </lineage>
</organism>
<dbReference type="Proteomes" id="UP000640274">
    <property type="component" value="Unassembled WGS sequence"/>
</dbReference>
<name>A0A934J690_9BACL</name>
<dbReference type="Gene3D" id="3.40.50.2000">
    <property type="entry name" value="Glycogen Phosphorylase B"/>
    <property type="match status" value="2"/>
</dbReference>
<accession>A0A934J690</accession>
<evidence type="ECO:0000259" key="2">
    <source>
        <dbReference type="Pfam" id="PF06722"/>
    </source>
</evidence>
<sequence length="431" mass="48684">MKISLLTMGTFGDVRPFLALAYGLEEQGHQVTLAGPENFQEYVTKTYNRPYLPIGMDSQQVLESEEGRKWMASGDMKQFLNQLNIILHENRYALQRDAAAACEDCDLIIAHPLQTYYGCYLSEKLNKPILFANPFPMFPATEAFPHFLVTTRRLPLRFMNKMTFRLVFKVNEKGLRKDMNEWRIKLGLAPSRGTLFNKIEHQNIPVMQAFSQALIAHPKDWGKHVVITGQWKIPSQYVPEQEKAELDKNLVAWLDEGPPPIYFGFGSLPVLEPQQMIDMAVAIAHALQTRAIIASGWSDMDNGGNRLPDTVRMIKSANHELLFPRCSTIIHHGGAGTTHTAIESGVPSIICSTYADQPFWGERIVELGIGRHIPFSKLNQEKLLQAIRELQDPVVYKIAATVAKQMKAENGLETALKFLERQIPTAPVFKN</sequence>
<dbReference type="RefSeq" id="WP_199020040.1">
    <property type="nucleotide sequence ID" value="NZ_JAELUP010000077.1"/>
</dbReference>
<dbReference type="GO" id="GO:0033072">
    <property type="term" value="P:vancomycin biosynthetic process"/>
    <property type="evidence" value="ECO:0007669"/>
    <property type="project" value="UniProtKB-ARBA"/>
</dbReference>
<dbReference type="GO" id="GO:0008194">
    <property type="term" value="F:UDP-glycosyltransferase activity"/>
    <property type="evidence" value="ECO:0007669"/>
    <property type="project" value="InterPro"/>
</dbReference>
<reference evidence="3" key="1">
    <citation type="submission" date="2020-12" db="EMBL/GenBank/DDBJ databases">
        <authorList>
            <person name="Huq M.A."/>
        </authorList>
    </citation>
    <scope>NUCLEOTIDE SEQUENCE</scope>
    <source>
        <strain evidence="3">MAHUQ-46</strain>
    </source>
</reference>
<comment type="caution">
    <text evidence="3">The sequence shown here is derived from an EMBL/GenBank/DDBJ whole genome shotgun (WGS) entry which is preliminary data.</text>
</comment>
<dbReference type="InterPro" id="IPR050426">
    <property type="entry name" value="Glycosyltransferase_28"/>
</dbReference>
<feature type="domain" description="Glycosyltransferase family 28 N-terminal" evidence="1">
    <location>
        <begin position="3"/>
        <end position="140"/>
    </location>
</feature>
<gene>
    <name evidence="3" type="ORF">JFN88_14700</name>
</gene>
<protein>
    <submittedName>
        <fullName evidence="3">Glycosyltransferase family 1 protein</fullName>
    </submittedName>
</protein>
<dbReference type="CDD" id="cd03784">
    <property type="entry name" value="GT1_Gtf-like"/>
    <property type="match status" value="1"/>
</dbReference>
<dbReference type="Pfam" id="PF06722">
    <property type="entry name" value="EryCIII-like_C"/>
    <property type="match status" value="1"/>
</dbReference>
<proteinExistence type="predicted"/>
<evidence type="ECO:0000313" key="4">
    <source>
        <dbReference type="Proteomes" id="UP000640274"/>
    </source>
</evidence>
<dbReference type="AlphaFoldDB" id="A0A934J690"/>
<dbReference type="GO" id="GO:0005975">
    <property type="term" value="P:carbohydrate metabolic process"/>
    <property type="evidence" value="ECO:0007669"/>
    <property type="project" value="InterPro"/>
</dbReference>
<dbReference type="Pfam" id="PF03033">
    <property type="entry name" value="Glyco_transf_28"/>
    <property type="match status" value="1"/>
</dbReference>
<dbReference type="InterPro" id="IPR004276">
    <property type="entry name" value="GlycoTrans_28_N"/>
</dbReference>
<dbReference type="SUPFAM" id="SSF53756">
    <property type="entry name" value="UDP-Glycosyltransferase/glycogen phosphorylase"/>
    <property type="match status" value="1"/>
</dbReference>
<keyword evidence="4" id="KW-1185">Reference proteome</keyword>
<dbReference type="InterPro" id="IPR002213">
    <property type="entry name" value="UDP_glucos_trans"/>
</dbReference>
<dbReference type="PANTHER" id="PTHR48050">
    <property type="entry name" value="STEROL 3-BETA-GLUCOSYLTRANSFERASE"/>
    <property type="match status" value="1"/>
</dbReference>
<dbReference type="FunFam" id="3.40.50.2000:FF:000009">
    <property type="entry name" value="Sterol 3-beta-glucosyltransferase UGT80A2"/>
    <property type="match status" value="1"/>
</dbReference>
<feature type="domain" description="Erythromycin biosynthesis protein CIII-like C-terminal" evidence="2">
    <location>
        <begin position="304"/>
        <end position="409"/>
    </location>
</feature>
<dbReference type="InterPro" id="IPR010610">
    <property type="entry name" value="EryCIII-like_C"/>
</dbReference>
<dbReference type="EMBL" id="JAELUP010000077">
    <property type="protein sequence ID" value="MBJ6362494.1"/>
    <property type="molecule type" value="Genomic_DNA"/>
</dbReference>
<evidence type="ECO:0000259" key="1">
    <source>
        <dbReference type="Pfam" id="PF03033"/>
    </source>
</evidence>
<evidence type="ECO:0000313" key="3">
    <source>
        <dbReference type="EMBL" id="MBJ6362494.1"/>
    </source>
</evidence>